<proteinExistence type="predicted"/>
<accession>A0A2P2NKN3</accession>
<dbReference type="EMBL" id="GGEC01062563">
    <property type="protein sequence ID" value="MBX43047.1"/>
    <property type="molecule type" value="Transcribed_RNA"/>
</dbReference>
<protein>
    <submittedName>
        <fullName evidence="1">Uncharacterized protein</fullName>
    </submittedName>
</protein>
<name>A0A2P2NKN3_RHIMU</name>
<evidence type="ECO:0000313" key="1">
    <source>
        <dbReference type="EMBL" id="MBX43047.1"/>
    </source>
</evidence>
<organism evidence="1">
    <name type="scientific">Rhizophora mucronata</name>
    <name type="common">Asiatic mangrove</name>
    <dbReference type="NCBI Taxonomy" id="61149"/>
    <lineage>
        <taxon>Eukaryota</taxon>
        <taxon>Viridiplantae</taxon>
        <taxon>Streptophyta</taxon>
        <taxon>Embryophyta</taxon>
        <taxon>Tracheophyta</taxon>
        <taxon>Spermatophyta</taxon>
        <taxon>Magnoliopsida</taxon>
        <taxon>eudicotyledons</taxon>
        <taxon>Gunneridae</taxon>
        <taxon>Pentapetalae</taxon>
        <taxon>rosids</taxon>
        <taxon>fabids</taxon>
        <taxon>Malpighiales</taxon>
        <taxon>Rhizophoraceae</taxon>
        <taxon>Rhizophora</taxon>
    </lineage>
</organism>
<dbReference type="AlphaFoldDB" id="A0A2P2NKN3"/>
<reference evidence="1" key="1">
    <citation type="submission" date="2018-02" db="EMBL/GenBank/DDBJ databases">
        <title>Rhizophora mucronata_Transcriptome.</title>
        <authorList>
            <person name="Meera S.P."/>
            <person name="Sreeshan A."/>
            <person name="Augustine A."/>
        </authorList>
    </citation>
    <scope>NUCLEOTIDE SEQUENCE</scope>
    <source>
        <tissue evidence="1">Leaf</tissue>
    </source>
</reference>
<sequence length="83" mass="9129">MAAQCLHAGISQLRGYNKRTLSSMNSSTKLISRDFKKESLVGIAGNGMSAVKENFITYGRVLKASIGRLTMMIVLMQGLYTRI</sequence>